<proteinExistence type="predicted"/>
<feature type="chain" id="PRO_5016984602" description="ShKT domain-containing protein" evidence="2">
    <location>
        <begin position="19"/>
        <end position="68"/>
    </location>
</feature>
<feature type="domain" description="ShKT" evidence="3">
    <location>
        <begin position="31"/>
        <end position="67"/>
    </location>
</feature>
<evidence type="ECO:0000256" key="1">
    <source>
        <dbReference type="PROSITE-ProRule" id="PRU01005"/>
    </source>
</evidence>
<name>A0A368H3D6_ANCCA</name>
<dbReference type="Proteomes" id="UP000252519">
    <property type="component" value="Unassembled WGS sequence"/>
</dbReference>
<comment type="caution">
    <text evidence="4">The sequence shown here is derived from an EMBL/GenBank/DDBJ whole genome shotgun (WGS) entry which is preliminary data.</text>
</comment>
<dbReference type="EMBL" id="JOJR01000030">
    <property type="protein sequence ID" value="RCN49767.1"/>
    <property type="molecule type" value="Genomic_DNA"/>
</dbReference>
<comment type="caution">
    <text evidence="1">Lacks conserved residue(s) required for the propagation of feature annotation.</text>
</comment>
<evidence type="ECO:0000259" key="3">
    <source>
        <dbReference type="PROSITE" id="PS51670"/>
    </source>
</evidence>
<evidence type="ECO:0000313" key="5">
    <source>
        <dbReference type="Proteomes" id="UP000252519"/>
    </source>
</evidence>
<evidence type="ECO:0000313" key="4">
    <source>
        <dbReference type="EMBL" id="RCN49767.1"/>
    </source>
</evidence>
<sequence length="68" mass="7733">MHCYFLLALLLFSTVANAQIFQVDSSWPKECKDTASEYACKHIKNTNSCNDPIAGGRWHCRKTCNFCT</sequence>
<keyword evidence="5" id="KW-1185">Reference proteome</keyword>
<dbReference type="PROSITE" id="PS51670">
    <property type="entry name" value="SHKT"/>
    <property type="match status" value="1"/>
</dbReference>
<reference evidence="4 5" key="1">
    <citation type="submission" date="2014-10" db="EMBL/GenBank/DDBJ databases">
        <title>Draft genome of the hookworm Ancylostoma caninum.</title>
        <authorList>
            <person name="Mitreva M."/>
        </authorList>
    </citation>
    <scope>NUCLEOTIDE SEQUENCE [LARGE SCALE GENOMIC DNA]</scope>
    <source>
        <strain evidence="4 5">Baltimore</strain>
    </source>
</reference>
<keyword evidence="2" id="KW-0732">Signal</keyword>
<gene>
    <name evidence="4" type="ORF">ANCCAN_04224</name>
</gene>
<organism evidence="4 5">
    <name type="scientific">Ancylostoma caninum</name>
    <name type="common">Dog hookworm</name>
    <dbReference type="NCBI Taxonomy" id="29170"/>
    <lineage>
        <taxon>Eukaryota</taxon>
        <taxon>Metazoa</taxon>
        <taxon>Ecdysozoa</taxon>
        <taxon>Nematoda</taxon>
        <taxon>Chromadorea</taxon>
        <taxon>Rhabditida</taxon>
        <taxon>Rhabditina</taxon>
        <taxon>Rhabditomorpha</taxon>
        <taxon>Strongyloidea</taxon>
        <taxon>Ancylostomatidae</taxon>
        <taxon>Ancylostomatinae</taxon>
        <taxon>Ancylostoma</taxon>
    </lineage>
</organism>
<dbReference type="AlphaFoldDB" id="A0A368H3D6"/>
<feature type="signal peptide" evidence="2">
    <location>
        <begin position="1"/>
        <end position="18"/>
    </location>
</feature>
<evidence type="ECO:0000256" key="2">
    <source>
        <dbReference type="SAM" id="SignalP"/>
    </source>
</evidence>
<dbReference type="InterPro" id="IPR003582">
    <property type="entry name" value="ShKT_dom"/>
</dbReference>
<dbReference type="OrthoDB" id="10397555at2759"/>
<accession>A0A368H3D6</accession>
<protein>
    <recommendedName>
        <fullName evidence="3">ShKT domain-containing protein</fullName>
    </recommendedName>
</protein>